<name>A0A072VMB4_MEDTR</name>
<dbReference type="AlphaFoldDB" id="A0A072VMB4"/>
<dbReference type="EMBL" id="CM001217">
    <property type="protein sequence ID" value="KEH42568.1"/>
    <property type="molecule type" value="Genomic_DNA"/>
</dbReference>
<reference evidence="1 3" key="2">
    <citation type="journal article" date="2014" name="BMC Genomics">
        <title>An improved genome release (version Mt4.0) for the model legume Medicago truncatula.</title>
        <authorList>
            <person name="Tang H."/>
            <person name="Krishnakumar V."/>
            <person name="Bidwell S."/>
            <person name="Rosen B."/>
            <person name="Chan A."/>
            <person name="Zhou S."/>
            <person name="Gentzbittel L."/>
            <person name="Childs K.L."/>
            <person name="Yandell M."/>
            <person name="Gundlach H."/>
            <person name="Mayer K.F."/>
            <person name="Schwartz D.C."/>
            <person name="Town C.D."/>
        </authorList>
    </citation>
    <scope>GENOME REANNOTATION</scope>
    <source>
        <strain evidence="1">A17</strain>
        <strain evidence="2 3">cv. Jemalong A17</strain>
    </source>
</reference>
<accession>A0A072VMB4</accession>
<dbReference type="HOGENOM" id="CLU_178801_0_0_1"/>
<protein>
    <submittedName>
        <fullName evidence="1 2">Uncharacterized protein</fullName>
    </submittedName>
</protein>
<evidence type="ECO:0000313" key="3">
    <source>
        <dbReference type="Proteomes" id="UP000002051"/>
    </source>
</evidence>
<sequence>MPCIDLGEDRDEYAWKTASYMPLLIRDDGDVGFMFRNMVEDNILYMYVRFICNCVECKNWPKKWLGIVQNYAEPSVCIISFPRQLTAAGFQIPRQLTAEGVFG</sequence>
<gene>
    <name evidence="1" type="ordered locus">MTR_1g070210</name>
</gene>
<proteinExistence type="predicted"/>
<evidence type="ECO:0000313" key="1">
    <source>
        <dbReference type="EMBL" id="KEH42568.1"/>
    </source>
</evidence>
<organism evidence="1 3">
    <name type="scientific">Medicago truncatula</name>
    <name type="common">Barrel medic</name>
    <name type="synonym">Medicago tribuloides</name>
    <dbReference type="NCBI Taxonomy" id="3880"/>
    <lineage>
        <taxon>Eukaryota</taxon>
        <taxon>Viridiplantae</taxon>
        <taxon>Streptophyta</taxon>
        <taxon>Embryophyta</taxon>
        <taxon>Tracheophyta</taxon>
        <taxon>Spermatophyta</taxon>
        <taxon>Magnoliopsida</taxon>
        <taxon>eudicotyledons</taxon>
        <taxon>Gunneridae</taxon>
        <taxon>Pentapetalae</taxon>
        <taxon>rosids</taxon>
        <taxon>fabids</taxon>
        <taxon>Fabales</taxon>
        <taxon>Fabaceae</taxon>
        <taxon>Papilionoideae</taxon>
        <taxon>50 kb inversion clade</taxon>
        <taxon>NPAAA clade</taxon>
        <taxon>Hologalegina</taxon>
        <taxon>IRL clade</taxon>
        <taxon>Trifolieae</taxon>
        <taxon>Medicago</taxon>
    </lineage>
</organism>
<dbReference type="EnsemblPlants" id="KEH42568">
    <property type="protein sequence ID" value="KEH42568"/>
    <property type="gene ID" value="MTR_1g070210"/>
</dbReference>
<reference evidence="1 3" key="1">
    <citation type="journal article" date="2011" name="Nature">
        <title>The Medicago genome provides insight into the evolution of rhizobial symbioses.</title>
        <authorList>
            <person name="Young N.D."/>
            <person name="Debelle F."/>
            <person name="Oldroyd G.E."/>
            <person name="Geurts R."/>
            <person name="Cannon S.B."/>
            <person name="Udvardi M.K."/>
            <person name="Benedito V.A."/>
            <person name="Mayer K.F."/>
            <person name="Gouzy J."/>
            <person name="Schoof H."/>
            <person name="Van de Peer Y."/>
            <person name="Proost S."/>
            <person name="Cook D.R."/>
            <person name="Meyers B.C."/>
            <person name="Spannagl M."/>
            <person name="Cheung F."/>
            <person name="De Mita S."/>
            <person name="Krishnakumar V."/>
            <person name="Gundlach H."/>
            <person name="Zhou S."/>
            <person name="Mudge J."/>
            <person name="Bharti A.K."/>
            <person name="Murray J.D."/>
            <person name="Naoumkina M.A."/>
            <person name="Rosen B."/>
            <person name="Silverstein K.A."/>
            <person name="Tang H."/>
            <person name="Rombauts S."/>
            <person name="Zhao P.X."/>
            <person name="Zhou P."/>
            <person name="Barbe V."/>
            <person name="Bardou P."/>
            <person name="Bechner M."/>
            <person name="Bellec A."/>
            <person name="Berger A."/>
            <person name="Berges H."/>
            <person name="Bidwell S."/>
            <person name="Bisseling T."/>
            <person name="Choisne N."/>
            <person name="Couloux A."/>
            <person name="Denny R."/>
            <person name="Deshpande S."/>
            <person name="Dai X."/>
            <person name="Doyle J.J."/>
            <person name="Dudez A.M."/>
            <person name="Farmer A.D."/>
            <person name="Fouteau S."/>
            <person name="Franken C."/>
            <person name="Gibelin C."/>
            <person name="Gish J."/>
            <person name="Goldstein S."/>
            <person name="Gonzalez A.J."/>
            <person name="Green P.J."/>
            <person name="Hallab A."/>
            <person name="Hartog M."/>
            <person name="Hua A."/>
            <person name="Humphray S.J."/>
            <person name="Jeong D.H."/>
            <person name="Jing Y."/>
            <person name="Jocker A."/>
            <person name="Kenton S.M."/>
            <person name="Kim D.J."/>
            <person name="Klee K."/>
            <person name="Lai H."/>
            <person name="Lang C."/>
            <person name="Lin S."/>
            <person name="Macmil S.L."/>
            <person name="Magdelenat G."/>
            <person name="Matthews L."/>
            <person name="McCorrison J."/>
            <person name="Monaghan E.L."/>
            <person name="Mun J.H."/>
            <person name="Najar F.Z."/>
            <person name="Nicholson C."/>
            <person name="Noirot C."/>
            <person name="O'Bleness M."/>
            <person name="Paule C.R."/>
            <person name="Poulain J."/>
            <person name="Prion F."/>
            <person name="Qin B."/>
            <person name="Qu C."/>
            <person name="Retzel E.F."/>
            <person name="Riddle C."/>
            <person name="Sallet E."/>
            <person name="Samain S."/>
            <person name="Samson N."/>
            <person name="Sanders I."/>
            <person name="Saurat O."/>
            <person name="Scarpelli C."/>
            <person name="Schiex T."/>
            <person name="Segurens B."/>
            <person name="Severin A.J."/>
            <person name="Sherrier D.J."/>
            <person name="Shi R."/>
            <person name="Sims S."/>
            <person name="Singer S.R."/>
            <person name="Sinharoy S."/>
            <person name="Sterck L."/>
            <person name="Viollet A."/>
            <person name="Wang B.B."/>
            <person name="Wang K."/>
            <person name="Wang M."/>
            <person name="Wang X."/>
            <person name="Warfsmann J."/>
            <person name="Weissenbach J."/>
            <person name="White D.D."/>
            <person name="White J.D."/>
            <person name="Wiley G.B."/>
            <person name="Wincker P."/>
            <person name="Xing Y."/>
            <person name="Yang L."/>
            <person name="Yao Z."/>
            <person name="Ying F."/>
            <person name="Zhai J."/>
            <person name="Zhou L."/>
            <person name="Zuber A."/>
            <person name="Denarie J."/>
            <person name="Dixon R.A."/>
            <person name="May G.D."/>
            <person name="Schwartz D.C."/>
            <person name="Rogers J."/>
            <person name="Quetier F."/>
            <person name="Town C.D."/>
            <person name="Roe B.A."/>
        </authorList>
    </citation>
    <scope>NUCLEOTIDE SEQUENCE [LARGE SCALE GENOMIC DNA]</scope>
    <source>
        <strain evidence="1">A17</strain>
        <strain evidence="2 3">cv. Jemalong A17</strain>
    </source>
</reference>
<reference evidence="2" key="3">
    <citation type="submission" date="2015-04" db="UniProtKB">
        <authorList>
            <consortium name="EnsemblPlants"/>
        </authorList>
    </citation>
    <scope>IDENTIFICATION</scope>
    <source>
        <strain evidence="2">cv. Jemalong A17</strain>
    </source>
</reference>
<dbReference type="Proteomes" id="UP000002051">
    <property type="component" value="Unassembled WGS sequence"/>
</dbReference>
<evidence type="ECO:0000313" key="2">
    <source>
        <dbReference type="EnsemblPlants" id="KEH42568"/>
    </source>
</evidence>
<keyword evidence="3" id="KW-1185">Reference proteome</keyword>